<evidence type="ECO:0000259" key="4">
    <source>
        <dbReference type="Pfam" id="PF22624"/>
    </source>
</evidence>
<dbReference type="SUPFAM" id="SSF56214">
    <property type="entry name" value="4'-phosphopantetheinyl transferase"/>
    <property type="match status" value="2"/>
</dbReference>
<dbReference type="InterPro" id="IPR050559">
    <property type="entry name" value="P-Pant_transferase_sf"/>
</dbReference>
<feature type="domain" description="4'-phosphopantetheinyl transferase" evidence="3">
    <location>
        <begin position="104"/>
        <end position="208"/>
    </location>
</feature>
<dbReference type="GO" id="GO:0000287">
    <property type="term" value="F:magnesium ion binding"/>
    <property type="evidence" value="ECO:0007669"/>
    <property type="project" value="InterPro"/>
</dbReference>
<reference evidence="6" key="1">
    <citation type="submission" date="2017-05" db="EMBL/GenBank/DDBJ databases">
        <title>The Genome Sequence of Enterococcus sp. 4G2_DIV0659.</title>
        <authorList>
            <consortium name="The Broad Institute Genomics Platform"/>
            <consortium name="The Broad Institute Genomic Center for Infectious Diseases"/>
            <person name="Earl A."/>
            <person name="Manson A."/>
            <person name="Schwartman J."/>
            <person name="Gilmore M."/>
            <person name="Abouelleil A."/>
            <person name="Cao P."/>
            <person name="Chapman S."/>
            <person name="Cusick C."/>
            <person name="Shea T."/>
            <person name="Young S."/>
            <person name="Neafsey D."/>
            <person name="Nusbaum C."/>
            <person name="Birren B."/>
        </authorList>
    </citation>
    <scope>NUCLEOTIDE SEQUENCE [LARGE SCALE GENOMIC DNA]</scope>
    <source>
        <strain evidence="6">4G2_DIV0659</strain>
    </source>
</reference>
<feature type="domain" description="4'-phosphopantetheinyl transferase N-terminal" evidence="4">
    <location>
        <begin position="15"/>
        <end position="97"/>
    </location>
</feature>
<keyword evidence="2" id="KW-0808">Transferase</keyword>
<dbReference type="Pfam" id="PF22624">
    <property type="entry name" value="AASDHPPT_N"/>
    <property type="match status" value="1"/>
</dbReference>
<name>A0A242CIK2_9ENTE</name>
<comment type="similarity">
    <text evidence="1">Belongs to the P-Pant transferase superfamily. Gsp/Sfp/HetI/AcpT family.</text>
</comment>
<dbReference type="GO" id="GO:0008897">
    <property type="term" value="F:holo-[acyl-carrier-protein] synthase activity"/>
    <property type="evidence" value="ECO:0007669"/>
    <property type="project" value="InterPro"/>
</dbReference>
<gene>
    <name evidence="6" type="ORF">A5880_000756</name>
    <name evidence="5" type="ORF">A5880_002859</name>
</gene>
<evidence type="ECO:0000256" key="2">
    <source>
        <dbReference type="ARBA" id="ARBA00022679"/>
    </source>
</evidence>
<dbReference type="Gene3D" id="3.90.470.20">
    <property type="entry name" value="4'-phosphopantetheinyl transferase domain"/>
    <property type="match status" value="2"/>
</dbReference>
<dbReference type="PANTHER" id="PTHR12215:SF10">
    <property type="entry name" value="L-AMINOADIPATE-SEMIALDEHYDE DEHYDROGENASE-PHOSPHOPANTETHEINYL TRANSFERASE"/>
    <property type="match status" value="1"/>
</dbReference>
<evidence type="ECO:0000313" key="7">
    <source>
        <dbReference type="Proteomes" id="UP000195139"/>
    </source>
</evidence>
<evidence type="ECO:0000313" key="5">
    <source>
        <dbReference type="EMBL" id="MEI5995269.1"/>
    </source>
</evidence>
<comment type="caution">
    <text evidence="6">The sequence shown here is derived from an EMBL/GenBank/DDBJ whole genome shotgun (WGS) entry which is preliminary data.</text>
</comment>
<keyword evidence="7" id="KW-1185">Reference proteome</keyword>
<dbReference type="GO" id="GO:0019878">
    <property type="term" value="P:lysine biosynthetic process via aminoadipic acid"/>
    <property type="evidence" value="ECO:0007669"/>
    <property type="project" value="TreeGrafter"/>
</dbReference>
<dbReference type="PANTHER" id="PTHR12215">
    <property type="entry name" value="PHOSPHOPANTETHEINE TRANSFERASE"/>
    <property type="match status" value="1"/>
</dbReference>
<dbReference type="STRING" id="1834181.A5880_000756"/>
<dbReference type="EMBL" id="NGLE02000001">
    <property type="protein sequence ID" value="MEI5995269.1"/>
    <property type="molecule type" value="Genomic_DNA"/>
</dbReference>
<evidence type="ECO:0000256" key="1">
    <source>
        <dbReference type="ARBA" id="ARBA00010990"/>
    </source>
</evidence>
<dbReference type="EMBL" id="NGLE01000001">
    <property type="protein sequence ID" value="OTO10073.1"/>
    <property type="molecule type" value="Genomic_DNA"/>
</dbReference>
<dbReference type="RefSeq" id="WP_086329693.1">
    <property type="nucleotide sequence ID" value="NZ_NGLE02000001.1"/>
</dbReference>
<sequence length="231" mass="27556">MIRVGIVNISLELSKQNVDKLIMSMSPEKKKQIEKFHFEEDKKRCLFGEILFRVMLWKQYDLHWKDIKIGRTNYGKPEILNQESIYFNISHSSDYVCCIISDDPVGIDIEKVSLEQDLSVFRNVFTQQEEEYIFKESDGEEKHQKFYRLWTLKESYIKKIGLGLSISLKSFNIVFNENRITVEDEDKQKLPEIFYQFLIDEQYYVSVCSEKKAVFSPIKYSGLQLLREYMF</sequence>
<dbReference type="InterPro" id="IPR037143">
    <property type="entry name" value="4-PPantetheinyl_Trfase_dom_sf"/>
</dbReference>
<reference evidence="5 7" key="2">
    <citation type="submission" date="2018-07" db="EMBL/GenBank/DDBJ databases">
        <title>The Genome Sequence of Enterococcus sp. DIV0659b.</title>
        <authorList>
            <consortium name="The Broad Institute Genomics Platform"/>
            <consortium name="The Broad Institute Genomic Center for Infectious Diseases"/>
            <person name="Earl A."/>
            <person name="Manson A."/>
            <person name="Schwartman J."/>
            <person name="Gilmore M."/>
            <person name="Abouelleil A."/>
            <person name="Cao P."/>
            <person name="Chapman S."/>
            <person name="Cusick C."/>
            <person name="Shea T."/>
            <person name="Young S."/>
            <person name="Neafsey D."/>
            <person name="Nusbaum C."/>
            <person name="Birren B."/>
        </authorList>
    </citation>
    <scope>NUCLEOTIDE SEQUENCE [LARGE SCALE GENOMIC DNA]</scope>
    <source>
        <strain evidence="5 7">4G2_DIV0659</strain>
    </source>
</reference>
<organism evidence="6">
    <name type="scientific">Candidatus Enterococcus mansonii</name>
    <dbReference type="NCBI Taxonomy" id="1834181"/>
    <lineage>
        <taxon>Bacteria</taxon>
        <taxon>Bacillati</taxon>
        <taxon>Bacillota</taxon>
        <taxon>Bacilli</taxon>
        <taxon>Lactobacillales</taxon>
        <taxon>Enterococcaceae</taxon>
        <taxon>Enterococcus</taxon>
    </lineage>
</organism>
<proteinExistence type="inferred from homology"/>
<dbReference type="Proteomes" id="UP000195139">
    <property type="component" value="Unassembled WGS sequence"/>
</dbReference>
<accession>A0A242CIK2</accession>
<evidence type="ECO:0000313" key="6">
    <source>
        <dbReference type="EMBL" id="OTO10073.1"/>
    </source>
</evidence>
<dbReference type="OrthoDB" id="9808281at2"/>
<dbReference type="GO" id="GO:0005829">
    <property type="term" value="C:cytosol"/>
    <property type="evidence" value="ECO:0007669"/>
    <property type="project" value="TreeGrafter"/>
</dbReference>
<evidence type="ECO:0000259" key="3">
    <source>
        <dbReference type="Pfam" id="PF01648"/>
    </source>
</evidence>
<dbReference type="AlphaFoldDB" id="A0A242CIK2"/>
<dbReference type="InterPro" id="IPR055066">
    <property type="entry name" value="AASDHPPT_N"/>
</dbReference>
<protein>
    <submittedName>
        <fullName evidence="6">Uncharacterized protein</fullName>
    </submittedName>
</protein>
<dbReference type="InterPro" id="IPR008278">
    <property type="entry name" value="4-PPantetheinyl_Trfase_dom"/>
</dbReference>
<dbReference type="Pfam" id="PF01648">
    <property type="entry name" value="ACPS"/>
    <property type="match status" value="1"/>
</dbReference>